<proteinExistence type="predicted"/>
<dbReference type="Gene3D" id="3.90.1150.10">
    <property type="entry name" value="Aspartate Aminotransferase, domain 1"/>
    <property type="match status" value="1"/>
</dbReference>
<dbReference type="InterPro" id="IPR015424">
    <property type="entry name" value="PyrdxlP-dep_Trfase"/>
</dbReference>
<dbReference type="RefSeq" id="WP_163967958.1">
    <property type="nucleotide sequence ID" value="NZ_JAAIVB010000078.1"/>
</dbReference>
<sequence length="389" mass="42758">MQADRWEQGSDFHLPAIWHEAHADLLRAPATPPWRSRAHAYASGRDAFHALIGHGMQTRGWRRLWVPSYYCQRVVASLVQTGISLAVYTDGPDMAAPELDEDSLREGDVLLAVNFFGLRAALALPPSLQSRLELIEDHTHDPWSPWAAASTADWCVASLRKTLPLPDGGMLWSPGGHALPAAPVSSPQRDAGSQRRLAAMLLKAMYLDGAVVEKAVFRQLYLEAEQALDEAGTSAMTAWAQALNRVMPVASMRPWRRRNWDRLAAAVESMAGAADTPAVRVLRPDDAQACPLGCQLVFDTPSLRDAIRERLNRERIYTAVLWPLDTPVLPGVPARHRRLGKTMLSIHCDNRYGEADMERVADALGNALAEEARAPLAQDPPAMASLALK</sequence>
<dbReference type="InterPro" id="IPR015422">
    <property type="entry name" value="PyrdxlP-dep_Trfase_small"/>
</dbReference>
<dbReference type="AlphaFoldDB" id="A0A6B3SYU2"/>
<protein>
    <recommendedName>
        <fullName evidence="3">DegT/DnrJ/EryC1/StrS aminotransferase family protein</fullName>
    </recommendedName>
</protein>
<keyword evidence="2" id="KW-1185">Reference proteome</keyword>
<reference evidence="1 2" key="1">
    <citation type="submission" date="2020-02" db="EMBL/GenBank/DDBJ databases">
        <authorList>
            <person name="Kim M.K."/>
        </authorList>
    </citation>
    <scope>NUCLEOTIDE SEQUENCE [LARGE SCALE GENOMIC DNA]</scope>
    <source>
        <strain evidence="1 2">17J57-3</strain>
    </source>
</reference>
<accession>A0A6B3SYU2</accession>
<comment type="caution">
    <text evidence="1">The sequence shown here is derived from an EMBL/GenBank/DDBJ whole genome shotgun (WGS) entry which is preliminary data.</text>
</comment>
<gene>
    <name evidence="1" type="ORF">G3574_23360</name>
</gene>
<dbReference type="SUPFAM" id="SSF53383">
    <property type="entry name" value="PLP-dependent transferases"/>
    <property type="match status" value="1"/>
</dbReference>
<evidence type="ECO:0008006" key="3">
    <source>
        <dbReference type="Google" id="ProtNLM"/>
    </source>
</evidence>
<evidence type="ECO:0000313" key="1">
    <source>
        <dbReference type="EMBL" id="NEX64032.1"/>
    </source>
</evidence>
<dbReference type="EMBL" id="JAAIVB010000078">
    <property type="protein sequence ID" value="NEX64032.1"/>
    <property type="molecule type" value="Genomic_DNA"/>
</dbReference>
<evidence type="ECO:0000313" key="2">
    <source>
        <dbReference type="Proteomes" id="UP000482155"/>
    </source>
</evidence>
<dbReference type="Proteomes" id="UP000482155">
    <property type="component" value="Unassembled WGS sequence"/>
</dbReference>
<name>A0A6B3SYU2_9BURK</name>
<organism evidence="1 2">
    <name type="scientific">Noviherbaspirillum galbum</name>
    <dbReference type="NCBI Taxonomy" id="2709383"/>
    <lineage>
        <taxon>Bacteria</taxon>
        <taxon>Pseudomonadati</taxon>
        <taxon>Pseudomonadota</taxon>
        <taxon>Betaproteobacteria</taxon>
        <taxon>Burkholderiales</taxon>
        <taxon>Oxalobacteraceae</taxon>
        <taxon>Noviherbaspirillum</taxon>
    </lineage>
</organism>